<dbReference type="Pfam" id="PF00085">
    <property type="entry name" value="Thioredoxin"/>
    <property type="match status" value="1"/>
</dbReference>
<protein>
    <recommendedName>
        <fullName evidence="2 7">Thioredoxin</fullName>
    </recommendedName>
</protein>
<evidence type="ECO:0000256" key="10">
    <source>
        <dbReference type="PIRSR" id="PIRSR000077-4"/>
    </source>
</evidence>
<dbReference type="RefSeq" id="WP_058696286.1">
    <property type="nucleotide sequence ID" value="NZ_CABJDW020000006.1"/>
</dbReference>
<evidence type="ECO:0000256" key="1">
    <source>
        <dbReference type="ARBA" id="ARBA00008987"/>
    </source>
</evidence>
<evidence type="ECO:0000256" key="4">
    <source>
        <dbReference type="ARBA" id="ARBA00022982"/>
    </source>
</evidence>
<name>A0A4P9C9C1_EUBML</name>
<dbReference type="InterPro" id="IPR036249">
    <property type="entry name" value="Thioredoxin-like_sf"/>
</dbReference>
<dbReference type="PRINTS" id="PR00421">
    <property type="entry name" value="THIOREDOXIN"/>
</dbReference>
<evidence type="ECO:0000259" key="11">
    <source>
        <dbReference type="PROSITE" id="PS51352"/>
    </source>
</evidence>
<dbReference type="PROSITE" id="PS00194">
    <property type="entry name" value="THIOREDOXIN_1"/>
    <property type="match status" value="1"/>
</dbReference>
<feature type="active site" description="Nucleophile" evidence="9">
    <location>
        <position position="36"/>
    </location>
</feature>
<feature type="disulfide bond" description="Redox-active" evidence="10">
    <location>
        <begin position="33"/>
        <end position="36"/>
    </location>
</feature>
<evidence type="ECO:0000256" key="6">
    <source>
        <dbReference type="ARBA" id="ARBA00023284"/>
    </source>
</evidence>
<dbReference type="AlphaFoldDB" id="A0A4P9C9C1"/>
<feature type="site" description="Contributes to redox potential value" evidence="9">
    <location>
        <position position="34"/>
    </location>
</feature>
<organism evidence="12 13">
    <name type="scientific">Eubacterium maltosivorans</name>
    <dbReference type="NCBI Taxonomy" id="2041044"/>
    <lineage>
        <taxon>Bacteria</taxon>
        <taxon>Bacillati</taxon>
        <taxon>Bacillota</taxon>
        <taxon>Clostridia</taxon>
        <taxon>Eubacteriales</taxon>
        <taxon>Eubacteriaceae</taxon>
        <taxon>Eubacterium</taxon>
    </lineage>
</organism>
<dbReference type="NCBIfam" id="TIGR01068">
    <property type="entry name" value="thioredoxin"/>
    <property type="match status" value="1"/>
</dbReference>
<evidence type="ECO:0000256" key="9">
    <source>
        <dbReference type="PIRSR" id="PIRSR000077-1"/>
    </source>
</evidence>
<gene>
    <name evidence="12" type="primary">trxA</name>
    <name evidence="12" type="ORF">CPZ25_013085</name>
</gene>
<evidence type="ECO:0000256" key="5">
    <source>
        <dbReference type="ARBA" id="ARBA00023157"/>
    </source>
</evidence>
<dbReference type="Gene3D" id="3.40.30.10">
    <property type="entry name" value="Glutaredoxin"/>
    <property type="match status" value="1"/>
</dbReference>
<evidence type="ECO:0000256" key="2">
    <source>
        <dbReference type="ARBA" id="ARBA00020570"/>
    </source>
</evidence>
<dbReference type="CDD" id="cd02947">
    <property type="entry name" value="TRX_family"/>
    <property type="match status" value="1"/>
</dbReference>
<feature type="active site" description="Nucleophile" evidence="9">
    <location>
        <position position="33"/>
    </location>
</feature>
<keyword evidence="13" id="KW-1185">Reference proteome</keyword>
<dbReference type="PROSITE" id="PS51352">
    <property type="entry name" value="THIOREDOXIN_2"/>
    <property type="match status" value="1"/>
</dbReference>
<feature type="domain" description="Thioredoxin" evidence="11">
    <location>
        <begin position="1"/>
        <end position="107"/>
    </location>
</feature>
<feature type="site" description="Contributes to redox potential value" evidence="9">
    <location>
        <position position="35"/>
    </location>
</feature>
<evidence type="ECO:0000313" key="13">
    <source>
        <dbReference type="Proteomes" id="UP000218387"/>
    </source>
</evidence>
<keyword evidence="5 10" id="KW-1015">Disulfide bond</keyword>
<dbReference type="GO" id="GO:0015035">
    <property type="term" value="F:protein-disulfide reductase activity"/>
    <property type="evidence" value="ECO:0007669"/>
    <property type="project" value="UniProtKB-UniRule"/>
</dbReference>
<dbReference type="InterPro" id="IPR005746">
    <property type="entry name" value="Thioredoxin"/>
</dbReference>
<dbReference type="Proteomes" id="UP000218387">
    <property type="component" value="Chromosome"/>
</dbReference>
<dbReference type="InterPro" id="IPR013766">
    <property type="entry name" value="Thioredoxin_domain"/>
</dbReference>
<evidence type="ECO:0000256" key="8">
    <source>
        <dbReference type="PIRNR" id="PIRNR000077"/>
    </source>
</evidence>
<keyword evidence="4" id="KW-0249">Electron transport</keyword>
<dbReference type="EMBL" id="CP029487">
    <property type="protein sequence ID" value="QCT72218.1"/>
    <property type="molecule type" value="Genomic_DNA"/>
</dbReference>
<dbReference type="InterPro" id="IPR017937">
    <property type="entry name" value="Thioredoxin_CS"/>
</dbReference>
<reference evidence="12 13" key="1">
    <citation type="submission" date="2018-05" db="EMBL/GenBank/DDBJ databases">
        <title>Genome comparison of Eubacterium sp.</title>
        <authorList>
            <person name="Feng Y."/>
            <person name="Sanchez-Andrea I."/>
            <person name="Stams A.J.M."/>
            <person name="De Vos W.M."/>
        </authorList>
    </citation>
    <scope>NUCLEOTIDE SEQUENCE [LARGE SCALE GENOMIC DNA]</scope>
    <source>
        <strain evidence="12 13">YI</strain>
    </source>
</reference>
<dbReference type="GO" id="GO:0045454">
    <property type="term" value="P:cell redox homeostasis"/>
    <property type="evidence" value="ECO:0007669"/>
    <property type="project" value="TreeGrafter"/>
</dbReference>
<evidence type="ECO:0000256" key="3">
    <source>
        <dbReference type="ARBA" id="ARBA00022448"/>
    </source>
</evidence>
<keyword evidence="3" id="KW-0813">Transport</keyword>
<feature type="site" description="Deprotonates C-terminal active site Cys" evidence="9">
    <location>
        <position position="27"/>
    </location>
</feature>
<sequence>MANIISVDMTNFESEVLNYTEGPVMVDFWAEWCGPCKALLPIIEEIAGEVPSTAKICKLNVDENTDLARQFHVMSIPTCVFLKDGSEVERFVGSRDKQEYIDTLKNL</sequence>
<evidence type="ECO:0000313" key="12">
    <source>
        <dbReference type="EMBL" id="QCT72218.1"/>
    </source>
</evidence>
<dbReference type="PANTHER" id="PTHR45663">
    <property type="entry name" value="GEO12009P1"/>
    <property type="match status" value="1"/>
</dbReference>
<proteinExistence type="inferred from homology"/>
<dbReference type="PANTHER" id="PTHR45663:SF11">
    <property type="entry name" value="GEO12009P1"/>
    <property type="match status" value="1"/>
</dbReference>
<keyword evidence="6 10" id="KW-0676">Redox-active center</keyword>
<accession>A0A4P9C9C1</accession>
<dbReference type="GO" id="GO:0005829">
    <property type="term" value="C:cytosol"/>
    <property type="evidence" value="ECO:0007669"/>
    <property type="project" value="TreeGrafter"/>
</dbReference>
<comment type="similarity">
    <text evidence="1 8">Belongs to the thioredoxin family.</text>
</comment>
<dbReference type="KEGG" id="emt:CPZ25_013085"/>
<dbReference type="FunFam" id="3.40.30.10:FF:000001">
    <property type="entry name" value="Thioredoxin"/>
    <property type="match status" value="1"/>
</dbReference>
<dbReference type="SUPFAM" id="SSF52833">
    <property type="entry name" value="Thioredoxin-like"/>
    <property type="match status" value="1"/>
</dbReference>
<evidence type="ECO:0000256" key="7">
    <source>
        <dbReference type="NCBIfam" id="TIGR01068"/>
    </source>
</evidence>
<dbReference type="PIRSF" id="PIRSF000077">
    <property type="entry name" value="Thioredoxin"/>
    <property type="match status" value="1"/>
</dbReference>